<evidence type="ECO:0000313" key="2">
    <source>
        <dbReference type="EMBL" id="KAG8072434.1"/>
    </source>
</evidence>
<keyword evidence="3" id="KW-1185">Reference proteome</keyword>
<dbReference type="Proteomes" id="UP000729402">
    <property type="component" value="Unassembled WGS sequence"/>
</dbReference>
<keyword evidence="1" id="KW-0812">Transmembrane</keyword>
<dbReference type="AlphaFoldDB" id="A0A8J5SSK4"/>
<keyword evidence="1" id="KW-0472">Membrane</keyword>
<dbReference type="EMBL" id="JAAALK010000283">
    <property type="protein sequence ID" value="KAG8072434.1"/>
    <property type="molecule type" value="Genomic_DNA"/>
</dbReference>
<reference evidence="2" key="2">
    <citation type="submission" date="2021-02" db="EMBL/GenBank/DDBJ databases">
        <authorList>
            <person name="Kimball J.A."/>
            <person name="Haas M.W."/>
            <person name="Macchietto M."/>
            <person name="Kono T."/>
            <person name="Duquette J."/>
            <person name="Shao M."/>
        </authorList>
    </citation>
    <scope>NUCLEOTIDE SEQUENCE</scope>
    <source>
        <tissue evidence="2">Fresh leaf tissue</tissue>
    </source>
</reference>
<feature type="transmembrane region" description="Helical" evidence="1">
    <location>
        <begin position="6"/>
        <end position="30"/>
    </location>
</feature>
<sequence length="105" mass="11751">MGVLCVIPILVLALFWILDYVEEILCFWLLSGKIPTARESPSLRRLSSVDPRSSCFVTFASLPEASTRHPALRRRLLPEAEAHGFITSVLAIALCDQQYQHIGEV</sequence>
<gene>
    <name evidence="2" type="ORF">GUJ93_ZPchr0006g42951</name>
</gene>
<evidence type="ECO:0000256" key="1">
    <source>
        <dbReference type="SAM" id="Phobius"/>
    </source>
</evidence>
<organism evidence="2 3">
    <name type="scientific">Zizania palustris</name>
    <name type="common">Northern wild rice</name>
    <dbReference type="NCBI Taxonomy" id="103762"/>
    <lineage>
        <taxon>Eukaryota</taxon>
        <taxon>Viridiplantae</taxon>
        <taxon>Streptophyta</taxon>
        <taxon>Embryophyta</taxon>
        <taxon>Tracheophyta</taxon>
        <taxon>Spermatophyta</taxon>
        <taxon>Magnoliopsida</taxon>
        <taxon>Liliopsida</taxon>
        <taxon>Poales</taxon>
        <taxon>Poaceae</taxon>
        <taxon>BOP clade</taxon>
        <taxon>Oryzoideae</taxon>
        <taxon>Oryzeae</taxon>
        <taxon>Zizaniinae</taxon>
        <taxon>Zizania</taxon>
    </lineage>
</organism>
<accession>A0A8J5SSK4</accession>
<protein>
    <submittedName>
        <fullName evidence="2">Uncharacterized protein</fullName>
    </submittedName>
</protein>
<reference evidence="2" key="1">
    <citation type="journal article" date="2021" name="bioRxiv">
        <title>Whole Genome Assembly and Annotation of Northern Wild Rice, Zizania palustris L., Supports a Whole Genome Duplication in the Zizania Genus.</title>
        <authorList>
            <person name="Haas M."/>
            <person name="Kono T."/>
            <person name="Macchietto M."/>
            <person name="Millas R."/>
            <person name="McGilp L."/>
            <person name="Shao M."/>
            <person name="Duquette J."/>
            <person name="Hirsch C.N."/>
            <person name="Kimball J."/>
        </authorList>
    </citation>
    <scope>NUCLEOTIDE SEQUENCE</scope>
    <source>
        <tissue evidence="2">Fresh leaf tissue</tissue>
    </source>
</reference>
<keyword evidence="1" id="KW-1133">Transmembrane helix</keyword>
<name>A0A8J5SSK4_ZIZPA</name>
<proteinExistence type="predicted"/>
<comment type="caution">
    <text evidence="2">The sequence shown here is derived from an EMBL/GenBank/DDBJ whole genome shotgun (WGS) entry which is preliminary data.</text>
</comment>
<evidence type="ECO:0000313" key="3">
    <source>
        <dbReference type="Proteomes" id="UP000729402"/>
    </source>
</evidence>